<evidence type="ECO:0000313" key="2">
    <source>
        <dbReference type="Proteomes" id="UP000283314"/>
    </source>
</evidence>
<dbReference type="AlphaFoldDB" id="A0A415LH52"/>
<accession>A0A415LH52</accession>
<proteinExistence type="predicted"/>
<name>A0A415LH52_9FIRM</name>
<organism evidence="1 2">
    <name type="scientific">Eubacterium ventriosum</name>
    <dbReference type="NCBI Taxonomy" id="39496"/>
    <lineage>
        <taxon>Bacteria</taxon>
        <taxon>Bacillati</taxon>
        <taxon>Bacillota</taxon>
        <taxon>Clostridia</taxon>
        <taxon>Eubacteriales</taxon>
        <taxon>Eubacteriaceae</taxon>
        <taxon>Eubacterium</taxon>
    </lineage>
</organism>
<sequence>MGKNNNNIEGIGFIKSRKPEATIDKISELMYAKAKEYEIERPKILVDDGCYTDIDRPAIDTLFKYLHYEFIKYLFIRRIMDISLEVKDLKKFIKDVNELDVIIICLGEETAMFSGEKDHVNCITYYEVNNEQQV</sequence>
<dbReference type="GeneID" id="66465638"/>
<comment type="caution">
    <text evidence="1">The sequence shown here is derived from an EMBL/GenBank/DDBJ whole genome shotgun (WGS) entry which is preliminary data.</text>
</comment>
<dbReference type="EMBL" id="QROT01000001">
    <property type="protein sequence ID" value="RHL47880.1"/>
    <property type="molecule type" value="Genomic_DNA"/>
</dbReference>
<gene>
    <name evidence="1" type="ORF">DW018_00125</name>
</gene>
<reference evidence="1 2" key="1">
    <citation type="submission" date="2018-08" db="EMBL/GenBank/DDBJ databases">
        <title>A genome reference for cultivated species of the human gut microbiota.</title>
        <authorList>
            <person name="Zou Y."/>
            <person name="Xue W."/>
            <person name="Luo G."/>
        </authorList>
    </citation>
    <scope>NUCLEOTIDE SEQUENCE [LARGE SCALE GENOMIC DNA]</scope>
    <source>
        <strain evidence="1 2">AF37-4</strain>
    </source>
</reference>
<evidence type="ECO:0008006" key="3">
    <source>
        <dbReference type="Google" id="ProtNLM"/>
    </source>
</evidence>
<dbReference type="RefSeq" id="WP_118379035.1">
    <property type="nucleotide sequence ID" value="NZ_CABJDQ010000001.1"/>
</dbReference>
<evidence type="ECO:0000313" key="1">
    <source>
        <dbReference type="EMBL" id="RHL47880.1"/>
    </source>
</evidence>
<protein>
    <recommendedName>
        <fullName evidence="3">Resolvase/invertase-type recombinase catalytic domain-containing protein</fullName>
    </recommendedName>
</protein>
<dbReference type="Proteomes" id="UP000283314">
    <property type="component" value="Unassembled WGS sequence"/>
</dbReference>